<sequence>MTDAAPAPAAGPASLPMFYKNPMPLEPQRHATAGLKPQSDLRFAAHTNAVPLTSTELAFAARTYPIVFSTHSPTVPFAVVGLRENENLFVDEQGAWREDCYIPAYVRRYPFIFSEVPEQQRFVLCIDEGAEAFENNSARPLFVDGKPSEILQRALQFNETFQQHYADTRRFGEWLDKNNMLEDRVARADLGGGQSYTLRGFKLLNPERARLLEDSQVLELHKRGWLPLLHFHLQSLNNWGLLGSLTRARGGLQPSQSQPS</sequence>
<dbReference type="EMBL" id="JAEVLS010000003">
    <property type="protein sequence ID" value="MBM0106256.1"/>
    <property type="molecule type" value="Genomic_DNA"/>
</dbReference>
<accession>A0ABS1WZ44</accession>
<keyword evidence="2" id="KW-1185">Reference proteome</keyword>
<evidence type="ECO:0000313" key="1">
    <source>
        <dbReference type="EMBL" id="MBM0106256.1"/>
    </source>
</evidence>
<reference evidence="1 2" key="1">
    <citation type="journal article" date="2021" name="Int. J. Syst. Evol. Microbiol.">
        <title>Steroidobacter gossypii sp. nov., isolated from soil of cotton cropping field.</title>
        <authorList>
            <person name="Huang R."/>
            <person name="Yang S."/>
            <person name="Zhen C."/>
            <person name="Liu W."/>
        </authorList>
    </citation>
    <scope>NUCLEOTIDE SEQUENCE [LARGE SCALE GENOMIC DNA]</scope>
    <source>
        <strain evidence="1 2">S1-65</strain>
    </source>
</reference>
<proteinExistence type="predicted"/>
<organism evidence="1 2">
    <name type="scientific">Steroidobacter gossypii</name>
    <dbReference type="NCBI Taxonomy" id="2805490"/>
    <lineage>
        <taxon>Bacteria</taxon>
        <taxon>Pseudomonadati</taxon>
        <taxon>Pseudomonadota</taxon>
        <taxon>Gammaproteobacteria</taxon>
        <taxon>Steroidobacterales</taxon>
        <taxon>Steroidobacteraceae</taxon>
        <taxon>Steroidobacter</taxon>
    </lineage>
</organism>
<dbReference type="InterPro" id="IPR010836">
    <property type="entry name" value="SapC"/>
</dbReference>
<dbReference type="Pfam" id="PF07277">
    <property type="entry name" value="SapC"/>
    <property type="match status" value="1"/>
</dbReference>
<name>A0ABS1WZ44_9GAMM</name>
<protein>
    <submittedName>
        <fullName evidence="1">SapC family protein</fullName>
    </submittedName>
</protein>
<evidence type="ECO:0000313" key="2">
    <source>
        <dbReference type="Proteomes" id="UP000661077"/>
    </source>
</evidence>
<dbReference type="RefSeq" id="WP_203168367.1">
    <property type="nucleotide sequence ID" value="NZ_JAEVLS010000003.1"/>
</dbReference>
<dbReference type="Proteomes" id="UP000661077">
    <property type="component" value="Unassembled WGS sequence"/>
</dbReference>
<gene>
    <name evidence="1" type="ORF">JM946_16100</name>
</gene>
<comment type="caution">
    <text evidence="1">The sequence shown here is derived from an EMBL/GenBank/DDBJ whole genome shotgun (WGS) entry which is preliminary data.</text>
</comment>